<protein>
    <submittedName>
        <fullName evidence="2">Uncharacterized protein</fullName>
    </submittedName>
</protein>
<dbReference type="Proteomes" id="UP001054945">
    <property type="component" value="Unassembled WGS sequence"/>
</dbReference>
<comment type="caution">
    <text evidence="2">The sequence shown here is derived from an EMBL/GenBank/DDBJ whole genome shotgun (WGS) entry which is preliminary data.</text>
</comment>
<sequence>MRKNLIKNGRNILENGDTSEKQEVRKSSFKGINREKSCFSCRTSYQWTELKKWEWSSALLTEWWLLGIKTKPT</sequence>
<accession>A0AAV4S5R1</accession>
<keyword evidence="3" id="KW-1185">Reference proteome</keyword>
<evidence type="ECO:0000313" key="3">
    <source>
        <dbReference type="Proteomes" id="UP001054945"/>
    </source>
</evidence>
<gene>
    <name evidence="2" type="ORF">CEXT_442231</name>
</gene>
<organism evidence="2 3">
    <name type="scientific">Caerostris extrusa</name>
    <name type="common">Bark spider</name>
    <name type="synonym">Caerostris bankana</name>
    <dbReference type="NCBI Taxonomy" id="172846"/>
    <lineage>
        <taxon>Eukaryota</taxon>
        <taxon>Metazoa</taxon>
        <taxon>Ecdysozoa</taxon>
        <taxon>Arthropoda</taxon>
        <taxon>Chelicerata</taxon>
        <taxon>Arachnida</taxon>
        <taxon>Araneae</taxon>
        <taxon>Araneomorphae</taxon>
        <taxon>Entelegynae</taxon>
        <taxon>Araneoidea</taxon>
        <taxon>Araneidae</taxon>
        <taxon>Caerostris</taxon>
    </lineage>
</organism>
<dbReference type="EMBL" id="BPLR01008849">
    <property type="protein sequence ID" value="GIY27747.1"/>
    <property type="molecule type" value="Genomic_DNA"/>
</dbReference>
<feature type="region of interest" description="Disordered" evidence="1">
    <location>
        <begin position="1"/>
        <end position="26"/>
    </location>
</feature>
<dbReference type="AlphaFoldDB" id="A0AAV4S5R1"/>
<name>A0AAV4S5R1_CAEEX</name>
<proteinExistence type="predicted"/>
<reference evidence="2 3" key="1">
    <citation type="submission" date="2021-06" db="EMBL/GenBank/DDBJ databases">
        <title>Caerostris extrusa draft genome.</title>
        <authorList>
            <person name="Kono N."/>
            <person name="Arakawa K."/>
        </authorList>
    </citation>
    <scope>NUCLEOTIDE SEQUENCE [LARGE SCALE GENOMIC DNA]</scope>
</reference>
<evidence type="ECO:0000313" key="2">
    <source>
        <dbReference type="EMBL" id="GIY27747.1"/>
    </source>
</evidence>
<evidence type="ECO:0000256" key="1">
    <source>
        <dbReference type="SAM" id="MobiDB-lite"/>
    </source>
</evidence>